<dbReference type="CDD" id="cd17745">
    <property type="entry name" value="BRCT_p53bp1_rpt1"/>
    <property type="match status" value="1"/>
</dbReference>
<dbReference type="SUPFAM" id="SSF52113">
    <property type="entry name" value="BRCT domain"/>
    <property type="match status" value="2"/>
</dbReference>
<gene>
    <name evidence="7" type="primary">LOC100905036</name>
</gene>
<keyword evidence="6" id="KW-1185">Reference proteome</keyword>
<dbReference type="CDD" id="cd17724">
    <property type="entry name" value="BRCT_p53bp1_rpt2"/>
    <property type="match status" value="1"/>
</dbReference>
<dbReference type="SUPFAM" id="SSF63748">
    <property type="entry name" value="Tudor/PWWP/MBT"/>
    <property type="match status" value="1"/>
</dbReference>
<evidence type="ECO:0000256" key="1">
    <source>
        <dbReference type="ARBA" id="ARBA00004123"/>
    </source>
</evidence>
<feature type="compositionally biased region" description="Basic and acidic residues" evidence="4">
    <location>
        <begin position="314"/>
        <end position="323"/>
    </location>
</feature>
<dbReference type="PANTHER" id="PTHR15321:SF3">
    <property type="entry name" value="TP53-BINDING PROTEIN 1"/>
    <property type="match status" value="1"/>
</dbReference>
<feature type="region of interest" description="Disordered" evidence="4">
    <location>
        <begin position="61"/>
        <end position="86"/>
    </location>
</feature>
<feature type="region of interest" description="Disordered" evidence="4">
    <location>
        <begin position="608"/>
        <end position="649"/>
    </location>
</feature>
<evidence type="ECO:0000313" key="6">
    <source>
        <dbReference type="Proteomes" id="UP000694867"/>
    </source>
</evidence>
<dbReference type="InterPro" id="IPR047252">
    <property type="entry name" value="TP53BP1-like"/>
</dbReference>
<feature type="region of interest" description="Disordered" evidence="4">
    <location>
        <begin position="206"/>
        <end position="236"/>
    </location>
</feature>
<evidence type="ECO:0000313" key="7">
    <source>
        <dbReference type="RefSeq" id="XP_028966516.1"/>
    </source>
</evidence>
<evidence type="ECO:0000259" key="5">
    <source>
        <dbReference type="PROSITE" id="PS50172"/>
    </source>
</evidence>
<dbReference type="Proteomes" id="UP000694867">
    <property type="component" value="Unplaced"/>
</dbReference>
<dbReference type="Gene3D" id="3.40.50.10190">
    <property type="entry name" value="BRCT domain"/>
    <property type="match status" value="2"/>
</dbReference>
<dbReference type="Gene3D" id="2.30.30.140">
    <property type="match status" value="1"/>
</dbReference>
<dbReference type="RefSeq" id="XP_028966516.1">
    <property type="nucleotide sequence ID" value="XM_029110683.1"/>
</dbReference>
<dbReference type="InterPro" id="IPR047249">
    <property type="entry name" value="BRCT_p53bp1-like_rpt1"/>
</dbReference>
<feature type="compositionally biased region" description="Polar residues" evidence="4">
    <location>
        <begin position="608"/>
        <end position="618"/>
    </location>
</feature>
<feature type="domain" description="BRCT" evidence="5">
    <location>
        <begin position="651"/>
        <end position="775"/>
    </location>
</feature>
<evidence type="ECO:0000256" key="2">
    <source>
        <dbReference type="ARBA" id="ARBA00022763"/>
    </source>
</evidence>
<dbReference type="InterPro" id="IPR036420">
    <property type="entry name" value="BRCT_dom_sf"/>
</dbReference>
<protein>
    <submittedName>
        <fullName evidence="7">TP53-binding protein 1</fullName>
    </submittedName>
</protein>
<proteinExistence type="predicted"/>
<keyword evidence="3" id="KW-0539">Nucleus</keyword>
<dbReference type="GO" id="GO:0005634">
    <property type="term" value="C:nucleus"/>
    <property type="evidence" value="ECO:0007669"/>
    <property type="project" value="UniProtKB-SubCell"/>
</dbReference>
<evidence type="ECO:0000256" key="3">
    <source>
        <dbReference type="ARBA" id="ARBA00023242"/>
    </source>
</evidence>
<comment type="subcellular location">
    <subcellularLocation>
        <location evidence="1">Nucleus</location>
    </subcellularLocation>
</comment>
<dbReference type="GeneID" id="100905036"/>
<feature type="compositionally biased region" description="Polar residues" evidence="4">
    <location>
        <begin position="434"/>
        <end position="450"/>
    </location>
</feature>
<dbReference type="GO" id="GO:0000077">
    <property type="term" value="P:DNA damage checkpoint signaling"/>
    <property type="evidence" value="ECO:0007669"/>
    <property type="project" value="TreeGrafter"/>
</dbReference>
<feature type="domain" description="BRCT" evidence="5">
    <location>
        <begin position="792"/>
        <end position="898"/>
    </location>
</feature>
<dbReference type="InterPro" id="IPR002999">
    <property type="entry name" value="Tudor"/>
</dbReference>
<dbReference type="InterPro" id="IPR001357">
    <property type="entry name" value="BRCT_dom"/>
</dbReference>
<feature type="compositionally biased region" description="Polar residues" evidence="4">
    <location>
        <begin position="63"/>
        <end position="79"/>
    </location>
</feature>
<dbReference type="KEGG" id="goe:100905036"/>
<keyword evidence="2" id="KW-0227">DNA damage</keyword>
<dbReference type="InterPro" id="IPR047250">
    <property type="entry name" value="BRCT_p53bp1-like_rpt2"/>
</dbReference>
<feature type="region of interest" description="Disordered" evidence="4">
    <location>
        <begin position="304"/>
        <end position="450"/>
    </location>
</feature>
<name>A0AAJ7SD28_9ACAR</name>
<sequence>MDFSLNYPLYLGSFLQAPTARAVETESITDSVPSSGNLLECPPVLDESWRNVGFSEPFEATKRQASQCSPSAGSIQGSSGKRARLDGSSFNGSDSLLFKSSLEGKLAKKLRGTELLGGISESFDFASTPDPPDDNSNLAQSISLIQETLDQSIAQGDDRACEQVNSLPSRPISQSTDRAVESRLFGTDAEIPSGNIQAQSTPLESIIYNGNGPAQPRESPRLGSSSFSSLPSTTSNRPISMKEYRLVFTEQVFERNGEIIRRQMIQKEHSLERSRRLTQEEFENMLRVLQAPLCSQTSDNFADISSSQATSREPSTENRKSVEKVVQAGDRNEKTSLIAEETSGLEVPLKVAGKNTSPRGSLSDAPDRHPRRFSTEPTKQNDESIVDTTSKAHGESSDPEPEFKEPKLGKDERHSPEKKQPEGAIVPPCDPARTISSANESTELADPTSNSRLVIGSPCLAQWSDNLYYMATVIKSSRNGRYGVKFADGTQESVKGDLLFPLKAELESGQPVYVKVRNVFEYAVIKDKTTVSQRPGYAAELHTKRVVRVTKDKIVFTQEMVDVLKEKQSKTISSREIARVRESTDASEFETSGKTRVKRPQAIGLDVTSSEGVASDTTAVIRPSKRSSKMENPSVIASESGGGASGSSLNPPTLVFEGMGFLLTDTERAVKNNKSSSTSSFESGSSLGETVEFNKEQLQNLIEENGGVVFKSFTEAECADSLDTGIAERYLLSRSHMKTLKYVLCLAAGIRCLGHQIVHAALREGRMPEPAKYQLPAGISLMQKVPIEQPSAHRLIFKDMTIAVVAEKNEFVNTWSQVIIAAGGRIASKLPQRQSPQRKTASNSNGTDGVIRFMVTTPECSSLTLRSARALRIAPVSSEWVVQSIIHARVLEPDTHEAFAYDYKKTE</sequence>
<evidence type="ECO:0000256" key="4">
    <source>
        <dbReference type="SAM" id="MobiDB-lite"/>
    </source>
</evidence>
<reference evidence="7" key="1">
    <citation type="submission" date="2025-08" db="UniProtKB">
        <authorList>
            <consortium name="RefSeq"/>
        </authorList>
    </citation>
    <scope>IDENTIFICATION</scope>
</reference>
<dbReference type="GO" id="GO:0045944">
    <property type="term" value="P:positive regulation of transcription by RNA polymerase II"/>
    <property type="evidence" value="ECO:0007669"/>
    <property type="project" value="TreeGrafter"/>
</dbReference>
<dbReference type="PANTHER" id="PTHR15321">
    <property type="entry name" value="TUMOR SUPPRESSOR P53-BINDING PROTEIN 1"/>
    <property type="match status" value="1"/>
</dbReference>
<dbReference type="GO" id="GO:0042393">
    <property type="term" value="F:histone binding"/>
    <property type="evidence" value="ECO:0007669"/>
    <property type="project" value="TreeGrafter"/>
</dbReference>
<dbReference type="AlphaFoldDB" id="A0AAJ7SD28"/>
<dbReference type="Pfam" id="PF18428">
    <property type="entry name" value="BRCT_3"/>
    <property type="match status" value="1"/>
</dbReference>
<dbReference type="CDD" id="cd20384">
    <property type="entry name" value="Tudor_ZGPAT"/>
    <property type="match status" value="1"/>
</dbReference>
<organism evidence="6 7">
    <name type="scientific">Galendromus occidentalis</name>
    <name type="common">western predatory mite</name>
    <dbReference type="NCBI Taxonomy" id="34638"/>
    <lineage>
        <taxon>Eukaryota</taxon>
        <taxon>Metazoa</taxon>
        <taxon>Ecdysozoa</taxon>
        <taxon>Arthropoda</taxon>
        <taxon>Chelicerata</taxon>
        <taxon>Arachnida</taxon>
        <taxon>Acari</taxon>
        <taxon>Parasitiformes</taxon>
        <taxon>Mesostigmata</taxon>
        <taxon>Gamasina</taxon>
        <taxon>Phytoseioidea</taxon>
        <taxon>Phytoseiidae</taxon>
        <taxon>Typhlodrominae</taxon>
        <taxon>Galendromus</taxon>
    </lineage>
</organism>
<accession>A0AAJ7SD28</accession>
<feature type="compositionally biased region" description="Basic and acidic residues" evidence="4">
    <location>
        <begin position="390"/>
        <end position="421"/>
    </location>
</feature>
<feature type="compositionally biased region" description="Polar residues" evidence="4">
    <location>
        <begin position="304"/>
        <end position="313"/>
    </location>
</feature>
<dbReference type="SMART" id="SM00333">
    <property type="entry name" value="TUDOR"/>
    <property type="match status" value="1"/>
</dbReference>
<dbReference type="PROSITE" id="PS50172">
    <property type="entry name" value="BRCT"/>
    <property type="match status" value="2"/>
</dbReference>
<feature type="compositionally biased region" description="Low complexity" evidence="4">
    <location>
        <begin position="221"/>
        <end position="235"/>
    </location>
</feature>